<proteinExistence type="predicted"/>
<feature type="region of interest" description="Disordered" evidence="1">
    <location>
        <begin position="1"/>
        <end position="44"/>
    </location>
</feature>
<gene>
    <name evidence="2" type="ORF">METZ01_LOCUS226551</name>
</gene>
<accession>A0A382GGD4</accession>
<sequence length="44" mass="4678">MPPATPVAPKSLRPNAFGRLSYLPPPTNAPKSDVLSYASKTIPE</sequence>
<dbReference type="AlphaFoldDB" id="A0A382GGD4"/>
<evidence type="ECO:0000313" key="2">
    <source>
        <dbReference type="EMBL" id="SVB73697.1"/>
    </source>
</evidence>
<dbReference type="EMBL" id="UINC01055150">
    <property type="protein sequence ID" value="SVB73697.1"/>
    <property type="molecule type" value="Genomic_DNA"/>
</dbReference>
<organism evidence="2">
    <name type="scientific">marine metagenome</name>
    <dbReference type="NCBI Taxonomy" id="408172"/>
    <lineage>
        <taxon>unclassified sequences</taxon>
        <taxon>metagenomes</taxon>
        <taxon>ecological metagenomes</taxon>
    </lineage>
</organism>
<protein>
    <submittedName>
        <fullName evidence="2">Uncharacterized protein</fullName>
    </submittedName>
</protein>
<name>A0A382GGD4_9ZZZZ</name>
<reference evidence="2" key="1">
    <citation type="submission" date="2018-05" db="EMBL/GenBank/DDBJ databases">
        <authorList>
            <person name="Lanie J.A."/>
            <person name="Ng W.-L."/>
            <person name="Kazmierczak K.M."/>
            <person name="Andrzejewski T.M."/>
            <person name="Davidsen T.M."/>
            <person name="Wayne K.J."/>
            <person name="Tettelin H."/>
            <person name="Glass J.I."/>
            <person name="Rusch D."/>
            <person name="Podicherti R."/>
            <person name="Tsui H.-C.T."/>
            <person name="Winkler M.E."/>
        </authorList>
    </citation>
    <scope>NUCLEOTIDE SEQUENCE</scope>
</reference>
<evidence type="ECO:0000256" key="1">
    <source>
        <dbReference type="SAM" id="MobiDB-lite"/>
    </source>
</evidence>